<dbReference type="STRING" id="1085623.GNIT_0941"/>
<dbReference type="HOGENOM" id="CLU_808358_0_0_6"/>
<feature type="chain" id="PRO_5003467407" evidence="2">
    <location>
        <begin position="29"/>
        <end position="343"/>
    </location>
</feature>
<feature type="signal peptide" evidence="2">
    <location>
        <begin position="1"/>
        <end position="28"/>
    </location>
</feature>
<proteinExistence type="predicted"/>
<dbReference type="Proteomes" id="UP000009282">
    <property type="component" value="Chromosome"/>
</dbReference>
<sequence>MKAKISIKVMKTFSAGALFITLSTSVMASEPAGYVVTGDHKSGFKCSVTEGVTVQDLTLDDLNLAVGGVVNFSHISTQYALSQWGYEAAFAAPILNRSNKHFERVQKYNKKIEMRPLMHTKAVRCEIKTYATPKQAGMFSIKTPEKQEKQWQRTISTSNSQSVTLSTSSTSKITRTQTADANLGFTYKGLSGGVSGSTSKTTEQSLKSDFIQSKEHQNSETNTSTETLYIPKGEFYGHAPSADNLSYEVEVTFDSTFSGYAAFAVGSKNKAAAINTILSSKTSSDSVHLPPRYSSTRKITTKVTKVLYQPAPQWKTFDNEQDYDNNYDALVHNHFSLLSEDHN</sequence>
<evidence type="ECO:0000313" key="3">
    <source>
        <dbReference type="EMBL" id="AEP29079.1"/>
    </source>
</evidence>
<evidence type="ECO:0000256" key="2">
    <source>
        <dbReference type="SAM" id="SignalP"/>
    </source>
</evidence>
<dbReference type="KEGG" id="gni:GNIT_0941"/>
<dbReference type="AlphaFoldDB" id="G4QFY9"/>
<name>G4QFY9_GLANF</name>
<evidence type="ECO:0000313" key="4">
    <source>
        <dbReference type="Proteomes" id="UP000009282"/>
    </source>
</evidence>
<reference evidence="3 4" key="1">
    <citation type="journal article" date="2011" name="J. Bacteriol.">
        <title>Complete genome sequence of seawater bacterium Glaciecola nitratireducens FR1064T.</title>
        <authorList>
            <person name="Bian F."/>
            <person name="Qin Q.L."/>
            <person name="Xie B.B."/>
            <person name="Shu Y.L."/>
            <person name="Zhang X.Y."/>
            <person name="Yu Y."/>
            <person name="Chen B."/>
            <person name="Chen X.L."/>
            <person name="Zhou B.C."/>
            <person name="Zhang Y.Z."/>
        </authorList>
    </citation>
    <scope>NUCLEOTIDE SEQUENCE [LARGE SCALE GENOMIC DNA]</scope>
    <source>
        <strain evidence="4">JCM 12485 / KCTC 12276 / FR1064</strain>
    </source>
</reference>
<protein>
    <submittedName>
        <fullName evidence="3">Uncharacterized protein</fullName>
    </submittedName>
</protein>
<keyword evidence="2" id="KW-0732">Signal</keyword>
<gene>
    <name evidence="3" type="ordered locus">GNIT_0941</name>
</gene>
<dbReference type="RefSeq" id="WP_014107954.1">
    <property type="nucleotide sequence ID" value="NC_016041.1"/>
</dbReference>
<dbReference type="EMBL" id="CP003060">
    <property type="protein sequence ID" value="AEP29079.1"/>
    <property type="molecule type" value="Genomic_DNA"/>
</dbReference>
<evidence type="ECO:0000256" key="1">
    <source>
        <dbReference type="SAM" id="MobiDB-lite"/>
    </source>
</evidence>
<keyword evidence="4" id="KW-1185">Reference proteome</keyword>
<accession>G4QFY9</accession>
<organism evidence="3 4">
    <name type="scientific">Glaciecola nitratireducens (strain JCM 12485 / KCTC 12276 / FR1064)</name>
    <dbReference type="NCBI Taxonomy" id="1085623"/>
    <lineage>
        <taxon>Bacteria</taxon>
        <taxon>Pseudomonadati</taxon>
        <taxon>Pseudomonadota</taxon>
        <taxon>Gammaproteobacteria</taxon>
        <taxon>Alteromonadales</taxon>
        <taxon>Alteromonadaceae</taxon>
        <taxon>Brumicola</taxon>
    </lineage>
</organism>
<feature type="region of interest" description="Disordered" evidence="1">
    <location>
        <begin position="193"/>
        <end position="225"/>
    </location>
</feature>